<feature type="domain" description="B box-type" evidence="6">
    <location>
        <begin position="92"/>
        <end position="141"/>
    </location>
</feature>
<evidence type="ECO:0000313" key="8">
    <source>
        <dbReference type="Proteomes" id="UP001159427"/>
    </source>
</evidence>
<dbReference type="InterPro" id="IPR001841">
    <property type="entry name" value="Znf_RING"/>
</dbReference>
<dbReference type="PROSITE" id="PS50119">
    <property type="entry name" value="ZF_BBOX"/>
    <property type="match status" value="1"/>
</dbReference>
<dbReference type="PROSITE" id="PS00518">
    <property type="entry name" value="ZF_RING_1"/>
    <property type="match status" value="1"/>
</dbReference>
<protein>
    <submittedName>
        <fullName evidence="7">Uncharacterized protein</fullName>
    </submittedName>
</protein>
<keyword evidence="8" id="KW-1185">Reference proteome</keyword>
<dbReference type="PROSITE" id="PS50089">
    <property type="entry name" value="ZF_RING_2"/>
    <property type="match status" value="1"/>
</dbReference>
<dbReference type="PANTHER" id="PTHR25462">
    <property type="entry name" value="BONUS, ISOFORM C-RELATED"/>
    <property type="match status" value="1"/>
</dbReference>
<evidence type="ECO:0000259" key="5">
    <source>
        <dbReference type="PROSITE" id="PS50089"/>
    </source>
</evidence>
<evidence type="ECO:0000256" key="3">
    <source>
        <dbReference type="ARBA" id="ARBA00022833"/>
    </source>
</evidence>
<gene>
    <name evidence="7" type="ORF">PEVE_00017968</name>
</gene>
<keyword evidence="1" id="KW-0479">Metal-binding</keyword>
<dbReference type="InterPro" id="IPR027370">
    <property type="entry name" value="Znf-RING_euk"/>
</dbReference>
<dbReference type="Pfam" id="PF00643">
    <property type="entry name" value="zf-B_box"/>
    <property type="match status" value="1"/>
</dbReference>
<name>A0ABN8SA43_9CNID</name>
<feature type="domain" description="RING-type" evidence="5">
    <location>
        <begin position="14"/>
        <end position="57"/>
    </location>
</feature>
<dbReference type="SMART" id="SM00184">
    <property type="entry name" value="RING"/>
    <property type="match status" value="1"/>
</dbReference>
<evidence type="ECO:0000259" key="6">
    <source>
        <dbReference type="PROSITE" id="PS50119"/>
    </source>
</evidence>
<evidence type="ECO:0000256" key="1">
    <source>
        <dbReference type="ARBA" id="ARBA00022723"/>
    </source>
</evidence>
<dbReference type="InterPro" id="IPR013083">
    <property type="entry name" value="Znf_RING/FYVE/PHD"/>
</dbReference>
<dbReference type="InterPro" id="IPR047153">
    <property type="entry name" value="TRIM45/56/19-like"/>
</dbReference>
<reference evidence="7 8" key="1">
    <citation type="submission" date="2022-05" db="EMBL/GenBank/DDBJ databases">
        <authorList>
            <consortium name="Genoscope - CEA"/>
            <person name="William W."/>
        </authorList>
    </citation>
    <scope>NUCLEOTIDE SEQUENCE [LARGE SCALE GENOMIC DNA]</scope>
</reference>
<keyword evidence="3" id="KW-0862">Zinc</keyword>
<feature type="non-terminal residue" evidence="7">
    <location>
        <position position="174"/>
    </location>
</feature>
<evidence type="ECO:0000256" key="4">
    <source>
        <dbReference type="PROSITE-ProRule" id="PRU00024"/>
    </source>
</evidence>
<dbReference type="Gene3D" id="3.30.40.10">
    <property type="entry name" value="Zinc/RING finger domain, C3HC4 (zinc finger)"/>
    <property type="match status" value="1"/>
</dbReference>
<proteinExistence type="predicted"/>
<dbReference type="PANTHER" id="PTHR25462:SF302">
    <property type="entry name" value="PROTEIN PML"/>
    <property type="match status" value="1"/>
</dbReference>
<comment type="caution">
    <text evidence="7">The sequence shown here is derived from an EMBL/GenBank/DDBJ whole genome shotgun (WGS) entry which is preliminary data.</text>
</comment>
<dbReference type="EMBL" id="CALNXI010002452">
    <property type="protein sequence ID" value="CAH3187829.1"/>
    <property type="molecule type" value="Genomic_DNA"/>
</dbReference>
<evidence type="ECO:0000256" key="2">
    <source>
        <dbReference type="ARBA" id="ARBA00022771"/>
    </source>
</evidence>
<accession>A0ABN8SA43</accession>
<dbReference type="Gene3D" id="3.30.160.60">
    <property type="entry name" value="Classic Zinc Finger"/>
    <property type="match status" value="1"/>
</dbReference>
<dbReference type="InterPro" id="IPR017907">
    <property type="entry name" value="Znf_RING_CS"/>
</dbReference>
<sequence>MESLLKNLQKHVECSICLDNFKEPKTIACLHTFCCECLKKHALMSQRHGQFRCPECQTQIPIPEGNLFDELPTSFLHNSLLSLLTVQQSDDRGEISCGLCKKKSAEASYCFDCEKFLCGTCVNAHELFRDAAFAGHKVTKVKQFQAEDYEALLKRKAFCTKKYHDKEVTRFYCR</sequence>
<dbReference type="Proteomes" id="UP001159427">
    <property type="component" value="Unassembled WGS sequence"/>
</dbReference>
<evidence type="ECO:0000313" key="7">
    <source>
        <dbReference type="EMBL" id="CAH3187829.1"/>
    </source>
</evidence>
<dbReference type="Pfam" id="PF13445">
    <property type="entry name" value="zf-RING_UBOX"/>
    <property type="match status" value="1"/>
</dbReference>
<organism evidence="7 8">
    <name type="scientific">Porites evermanni</name>
    <dbReference type="NCBI Taxonomy" id="104178"/>
    <lineage>
        <taxon>Eukaryota</taxon>
        <taxon>Metazoa</taxon>
        <taxon>Cnidaria</taxon>
        <taxon>Anthozoa</taxon>
        <taxon>Hexacorallia</taxon>
        <taxon>Scleractinia</taxon>
        <taxon>Fungiina</taxon>
        <taxon>Poritidae</taxon>
        <taxon>Porites</taxon>
    </lineage>
</organism>
<keyword evidence="2 4" id="KW-0863">Zinc-finger</keyword>
<dbReference type="SUPFAM" id="SSF57850">
    <property type="entry name" value="RING/U-box"/>
    <property type="match status" value="1"/>
</dbReference>
<dbReference type="InterPro" id="IPR000315">
    <property type="entry name" value="Znf_B-box"/>
</dbReference>